<evidence type="ECO:0000256" key="1">
    <source>
        <dbReference type="ARBA" id="ARBA00022845"/>
    </source>
</evidence>
<evidence type="ECO:0000259" key="3">
    <source>
        <dbReference type="Pfam" id="PF16321"/>
    </source>
</evidence>
<dbReference type="AlphaFoldDB" id="A0A7S3P5J5"/>
<name>A0A7S3P5J5_9STRA</name>
<organism evidence="4">
    <name type="scientific">Amphora coffeiformis</name>
    <dbReference type="NCBI Taxonomy" id="265554"/>
    <lineage>
        <taxon>Eukaryota</taxon>
        <taxon>Sar</taxon>
        <taxon>Stramenopiles</taxon>
        <taxon>Ochrophyta</taxon>
        <taxon>Bacillariophyta</taxon>
        <taxon>Bacillariophyceae</taxon>
        <taxon>Bacillariophycidae</taxon>
        <taxon>Thalassiophysales</taxon>
        <taxon>Catenulaceae</taxon>
        <taxon>Amphora</taxon>
    </lineage>
</organism>
<dbReference type="NCBIfam" id="TIGR00741">
    <property type="entry name" value="yfiA"/>
    <property type="match status" value="1"/>
</dbReference>
<keyword evidence="2" id="KW-0732">Signal</keyword>
<accession>A0A7S3P5J5</accession>
<dbReference type="EMBL" id="HBIM01005353">
    <property type="protein sequence ID" value="CAE0406717.1"/>
    <property type="molecule type" value="Transcribed_RNA"/>
</dbReference>
<dbReference type="PANTHER" id="PTHR33231">
    <property type="entry name" value="30S RIBOSOMAL PROTEIN"/>
    <property type="match status" value="1"/>
</dbReference>
<dbReference type="Pfam" id="PF02482">
    <property type="entry name" value="Ribosomal_S30AE"/>
    <property type="match status" value="1"/>
</dbReference>
<dbReference type="CDD" id="cd00552">
    <property type="entry name" value="RaiA"/>
    <property type="match status" value="1"/>
</dbReference>
<proteinExistence type="predicted"/>
<feature type="domain" description="Sigma 54 modulation/S30EA ribosomal protein C-terminal" evidence="3">
    <location>
        <begin position="179"/>
        <end position="230"/>
    </location>
</feature>
<dbReference type="InterPro" id="IPR003489">
    <property type="entry name" value="RHF/RaiA"/>
</dbReference>
<evidence type="ECO:0000256" key="2">
    <source>
        <dbReference type="SAM" id="SignalP"/>
    </source>
</evidence>
<sequence>MLLRSLLTLTYLYSAMAFAPSPVFRSTTALFSSTEETLDVPLVVEGKNIEVTEALMAHIEKRIGGPLKKLSSSGQVTECDVILSVSKNPKIKESDQVEIITNLKGTTFACTHASPDMYNSIDQAAHALQRKLVKYKERRQDGWHGGAAMAEDFLAALESFEPADVEDSVAAQEEFVDPEAPTITKVKSFDLENGISVQEAIFALDYVDHDFYVFRNEETDKITVVYKRNGKSLLLDATFLRMSLLICLSNRWRYWFGGTLIILSDVPSIPES</sequence>
<dbReference type="PANTHER" id="PTHR33231:SF1">
    <property type="entry name" value="30S RIBOSOMAL PROTEIN"/>
    <property type="match status" value="1"/>
</dbReference>
<dbReference type="Gene3D" id="3.30.505.50">
    <property type="entry name" value="Sigma 54 modulation/S30EA ribosomal protein, C-terminal domain"/>
    <property type="match status" value="1"/>
</dbReference>
<dbReference type="Pfam" id="PF16321">
    <property type="entry name" value="Ribosom_S30AE_C"/>
    <property type="match status" value="1"/>
</dbReference>
<protein>
    <recommendedName>
        <fullName evidence="3">Sigma 54 modulation/S30EA ribosomal protein C-terminal domain-containing protein</fullName>
    </recommendedName>
</protein>
<dbReference type="GO" id="GO:0022627">
    <property type="term" value="C:cytosolic small ribosomal subunit"/>
    <property type="evidence" value="ECO:0007669"/>
    <property type="project" value="TreeGrafter"/>
</dbReference>
<dbReference type="GO" id="GO:0043024">
    <property type="term" value="F:ribosomal small subunit binding"/>
    <property type="evidence" value="ECO:0007669"/>
    <property type="project" value="TreeGrafter"/>
</dbReference>
<feature type="chain" id="PRO_5030515777" description="Sigma 54 modulation/S30EA ribosomal protein C-terminal domain-containing protein" evidence="2">
    <location>
        <begin position="18"/>
        <end position="272"/>
    </location>
</feature>
<gene>
    <name evidence="4" type="ORF">ACOF00016_LOCUS4556</name>
</gene>
<dbReference type="InterPro" id="IPR038416">
    <property type="entry name" value="Ribosom_S30AE_C_sf"/>
</dbReference>
<reference evidence="4" key="1">
    <citation type="submission" date="2021-01" db="EMBL/GenBank/DDBJ databases">
        <authorList>
            <person name="Corre E."/>
            <person name="Pelletier E."/>
            <person name="Niang G."/>
            <person name="Scheremetjew M."/>
            <person name="Finn R."/>
            <person name="Kale V."/>
            <person name="Holt S."/>
            <person name="Cochrane G."/>
            <person name="Meng A."/>
            <person name="Brown T."/>
            <person name="Cohen L."/>
        </authorList>
    </citation>
    <scope>NUCLEOTIDE SEQUENCE</scope>
    <source>
        <strain evidence="4">CCMP127</strain>
    </source>
</reference>
<dbReference type="GO" id="GO:0045900">
    <property type="term" value="P:negative regulation of translational elongation"/>
    <property type="evidence" value="ECO:0007669"/>
    <property type="project" value="TreeGrafter"/>
</dbReference>
<dbReference type="SUPFAM" id="SSF69754">
    <property type="entry name" value="Ribosome binding protein Y (YfiA homologue)"/>
    <property type="match status" value="1"/>
</dbReference>
<dbReference type="InterPro" id="IPR036567">
    <property type="entry name" value="RHF-like"/>
</dbReference>
<dbReference type="InterPro" id="IPR050574">
    <property type="entry name" value="HPF/YfiA_ribosome-assoc"/>
</dbReference>
<dbReference type="InterPro" id="IPR032528">
    <property type="entry name" value="Ribosom_S30AE_C"/>
</dbReference>
<evidence type="ECO:0000313" key="4">
    <source>
        <dbReference type="EMBL" id="CAE0406717.1"/>
    </source>
</evidence>
<feature type="signal peptide" evidence="2">
    <location>
        <begin position="1"/>
        <end position="17"/>
    </location>
</feature>
<dbReference type="Gene3D" id="3.30.160.100">
    <property type="entry name" value="Ribosome hibernation promotion factor-like"/>
    <property type="match status" value="1"/>
</dbReference>
<keyword evidence="1" id="KW-0810">Translation regulation</keyword>